<dbReference type="InterPro" id="IPR013780">
    <property type="entry name" value="Glyco_hydro_b"/>
</dbReference>
<dbReference type="RefSeq" id="XP_018188587.1">
    <property type="nucleotide sequence ID" value="XM_018335629.1"/>
</dbReference>
<dbReference type="AlphaFoldDB" id="A0A165H5Y5"/>
<reference evidence="6 7" key="1">
    <citation type="journal article" date="2016" name="Fungal Biol.">
        <title>The genome of Xylona heveae provides a window into fungal endophytism.</title>
        <authorList>
            <person name="Gazis R."/>
            <person name="Kuo A."/>
            <person name="Riley R."/>
            <person name="LaButti K."/>
            <person name="Lipzen A."/>
            <person name="Lin J."/>
            <person name="Amirebrahimi M."/>
            <person name="Hesse C.N."/>
            <person name="Spatafora J.W."/>
            <person name="Henrissat B."/>
            <person name="Hainaut M."/>
            <person name="Grigoriev I.V."/>
            <person name="Hibbett D.S."/>
        </authorList>
    </citation>
    <scope>NUCLEOTIDE SEQUENCE [LARGE SCALE GENOMIC DNA]</scope>
    <source>
        <strain evidence="6 7">TC161</strain>
    </source>
</reference>
<dbReference type="Gene3D" id="3.90.400.10">
    <property type="entry name" value="Oligo-1,6-glucosidase, Domain 2"/>
    <property type="match status" value="1"/>
</dbReference>
<dbReference type="Proteomes" id="UP000076632">
    <property type="component" value="Unassembled WGS sequence"/>
</dbReference>
<dbReference type="FunFam" id="3.20.20.80:FF:000087">
    <property type="entry name" value="Oligo-1,6-glucosidase IMA1"/>
    <property type="match status" value="1"/>
</dbReference>
<evidence type="ECO:0000256" key="2">
    <source>
        <dbReference type="ARBA" id="ARBA00022801"/>
    </source>
</evidence>
<dbReference type="InterPro" id="IPR045857">
    <property type="entry name" value="O16G_dom_2"/>
</dbReference>
<dbReference type="EMBL" id="KV407458">
    <property type="protein sequence ID" value="KZF23032.1"/>
    <property type="molecule type" value="Genomic_DNA"/>
</dbReference>
<dbReference type="GeneID" id="28900766"/>
<dbReference type="PANTHER" id="PTHR10357:SF232">
    <property type="entry name" value="GLYCOSYL HYDROLASE FAMILY 13 CATALYTIC DOMAIN-CONTAINING PROTEIN"/>
    <property type="match status" value="1"/>
</dbReference>
<dbReference type="OMA" id="FDIERFW"/>
<sequence>MQQEIPSTTLSASTPKHPQRAWWKESTVYQIYPTSFKDSNGDGIGDIPGIISKLDYIQALGVDIVWLCPIYKSPQVDMGYDIADYKAIHEPFGKLSDVDDLIAGLHARGIKFLMDLVVNHTSDQHEWFKSAKASKDSPYRNFYIWKKPRYDAQGNRHPPNNWSSYFSGSAWEYDEASDEYYLHLFATEQPDLNWEYPPVRAAVHEIMRFWLDRGVDGFRMDVINLISKDQNFPDAPITIPGNKYQHGSMYYACGPRLHEWLQEVGSILKEYDAFSVGEMPFVGDCTEILRSVGSDRGELNMIFQFEMVDIDHGPSGKFSPRKWPLADMKSIVNKWQTFMYENDGWNALYIENHDQSRTVSRFASDKPQLRTTAAKMLAHFIAFQAGTLFVYQGQELGMKNVPESWPIEEYRDLETLNHWNELLELFPNDIELQKLTRTQYQLKSRDNARTPIQWNASKHAGFTSGQPWMRVNDDYPQVNAEAQVGVKGSVFSHWAEVLQLRKEYKDIFIYGNFRLLTAEDEQVFAYSRAYEGRGAAVVCNFSDTDVKWTPPAETKLVEEAILLSNYTGLHKDSEGRILLRPFESFVCLHSDRYPASKI</sequence>
<dbReference type="GO" id="GO:0004556">
    <property type="term" value="F:alpha-amylase activity"/>
    <property type="evidence" value="ECO:0007669"/>
    <property type="project" value="TreeGrafter"/>
</dbReference>
<evidence type="ECO:0000259" key="5">
    <source>
        <dbReference type="SMART" id="SM00642"/>
    </source>
</evidence>
<keyword evidence="7" id="KW-1185">Reference proteome</keyword>
<dbReference type="GO" id="GO:0033934">
    <property type="term" value="F:glucan 1,4-alpha-maltotriohydrolase activity"/>
    <property type="evidence" value="ECO:0007669"/>
    <property type="project" value="TreeGrafter"/>
</dbReference>
<name>A0A165H5Y5_XYLHT</name>
<dbReference type="InterPro" id="IPR017853">
    <property type="entry name" value="GH"/>
</dbReference>
<dbReference type="Gene3D" id="3.20.20.80">
    <property type="entry name" value="Glycosidases"/>
    <property type="match status" value="1"/>
</dbReference>
<accession>A0A165H5Y5</accession>
<dbReference type="SUPFAM" id="SSF51445">
    <property type="entry name" value="(Trans)glycosidases"/>
    <property type="match status" value="1"/>
</dbReference>
<dbReference type="OrthoDB" id="1740265at2759"/>
<feature type="domain" description="Glycosyl hydrolase family 13 catalytic" evidence="5">
    <location>
        <begin position="30"/>
        <end position="449"/>
    </location>
</feature>
<protein>
    <submittedName>
        <fullName evidence="6">Glycoside hydrolase family 13 protein</fullName>
    </submittedName>
</protein>
<dbReference type="Gene3D" id="2.60.40.1180">
    <property type="entry name" value="Golgi alpha-mannosidase II"/>
    <property type="match status" value="1"/>
</dbReference>
<dbReference type="SUPFAM" id="SSF51011">
    <property type="entry name" value="Glycosyl hydrolase domain"/>
    <property type="match status" value="1"/>
</dbReference>
<dbReference type="SMART" id="SM00642">
    <property type="entry name" value="Aamy"/>
    <property type="match status" value="1"/>
</dbReference>
<evidence type="ECO:0000313" key="6">
    <source>
        <dbReference type="EMBL" id="KZF23032.1"/>
    </source>
</evidence>
<dbReference type="GO" id="GO:0000025">
    <property type="term" value="P:maltose catabolic process"/>
    <property type="evidence" value="ECO:0007669"/>
    <property type="project" value="TreeGrafter"/>
</dbReference>
<evidence type="ECO:0000256" key="1">
    <source>
        <dbReference type="ARBA" id="ARBA00008061"/>
    </source>
</evidence>
<evidence type="ECO:0000256" key="4">
    <source>
        <dbReference type="ARBA" id="ARBA00026248"/>
    </source>
</evidence>
<evidence type="ECO:0000313" key="7">
    <source>
        <dbReference type="Proteomes" id="UP000076632"/>
    </source>
</evidence>
<proteinExistence type="inferred from homology"/>
<dbReference type="NCBIfam" id="NF008183">
    <property type="entry name" value="PRK10933.1"/>
    <property type="match status" value="1"/>
</dbReference>
<dbReference type="GO" id="GO:0004574">
    <property type="term" value="F:oligo-1,6-glucosidase activity"/>
    <property type="evidence" value="ECO:0007669"/>
    <property type="project" value="TreeGrafter"/>
</dbReference>
<dbReference type="FunFam" id="2.60.40.1180:FF:000007">
    <property type="entry name" value="Sucrose isomerase"/>
    <property type="match status" value="1"/>
</dbReference>
<gene>
    <name evidence="6" type="ORF">L228DRAFT_277265</name>
</gene>
<dbReference type="Pfam" id="PF00128">
    <property type="entry name" value="Alpha-amylase"/>
    <property type="match status" value="1"/>
</dbReference>
<evidence type="ECO:0000256" key="3">
    <source>
        <dbReference type="ARBA" id="ARBA00023295"/>
    </source>
</evidence>
<dbReference type="PANTHER" id="PTHR10357">
    <property type="entry name" value="ALPHA-AMYLASE FAMILY MEMBER"/>
    <property type="match status" value="1"/>
</dbReference>
<dbReference type="GO" id="GO:0004575">
    <property type="term" value="F:sucrose alpha-glucosidase activity"/>
    <property type="evidence" value="ECO:0007669"/>
    <property type="project" value="TreeGrafter"/>
</dbReference>
<organism evidence="6 7">
    <name type="scientific">Xylona heveae (strain CBS 132557 / TC161)</name>
    <dbReference type="NCBI Taxonomy" id="1328760"/>
    <lineage>
        <taxon>Eukaryota</taxon>
        <taxon>Fungi</taxon>
        <taxon>Dikarya</taxon>
        <taxon>Ascomycota</taxon>
        <taxon>Pezizomycotina</taxon>
        <taxon>Xylonomycetes</taxon>
        <taxon>Xylonales</taxon>
        <taxon>Xylonaceae</taxon>
        <taxon>Xylona</taxon>
    </lineage>
</organism>
<keyword evidence="3" id="KW-0326">Glycosidase</keyword>
<dbReference type="InterPro" id="IPR006047">
    <property type="entry name" value="GH13_cat_dom"/>
</dbReference>
<comment type="similarity">
    <text evidence="1">Belongs to the glycosyl hydrolase 13 family.</text>
</comment>
<keyword evidence="4" id="KW-0462">Maltose metabolism</keyword>
<dbReference type="GO" id="GO:0005987">
    <property type="term" value="P:sucrose catabolic process"/>
    <property type="evidence" value="ECO:0007669"/>
    <property type="project" value="TreeGrafter"/>
</dbReference>
<dbReference type="FunFam" id="3.90.400.10:FF:000002">
    <property type="entry name" value="Sucrose isomerase"/>
    <property type="match status" value="1"/>
</dbReference>
<dbReference type="CDD" id="cd11333">
    <property type="entry name" value="AmyAc_SI_OligoGlu_DGase"/>
    <property type="match status" value="1"/>
</dbReference>
<keyword evidence="2 6" id="KW-0378">Hydrolase</keyword>
<dbReference type="FunFam" id="3.20.20.80:FF:000064">
    <property type="entry name" value="Oligo-1,6-glucosidase"/>
    <property type="match status" value="1"/>
</dbReference>
<dbReference type="STRING" id="1328760.A0A165H5Y5"/>
<dbReference type="InParanoid" id="A0A165H5Y5"/>